<proteinExistence type="predicted"/>
<evidence type="ECO:0000313" key="3">
    <source>
        <dbReference type="Proteomes" id="UP001058016"/>
    </source>
</evidence>
<dbReference type="AlphaFoldDB" id="A0A9Q9CKD1"/>
<evidence type="ECO:0000313" key="2">
    <source>
        <dbReference type="EMBL" id="UUF08761.1"/>
    </source>
</evidence>
<dbReference type="Proteomes" id="UP001058072">
    <property type="component" value="Chromosome"/>
</dbReference>
<keyword evidence="3" id="KW-1185">Reference proteome</keyword>
<protein>
    <submittedName>
        <fullName evidence="2">Uncharacterized protein</fullName>
    </submittedName>
</protein>
<reference evidence="2 3" key="1">
    <citation type="submission" date="2021-03" db="EMBL/GenBank/DDBJ databases">
        <title>Comparative Genomics and Metabolomics in the genus Turicibacter.</title>
        <authorList>
            <person name="Maki J."/>
            <person name="Looft T."/>
        </authorList>
    </citation>
    <scope>NUCLEOTIDE SEQUENCE</scope>
    <source>
        <strain evidence="2">ISU324</strain>
        <strain evidence="1 3">MMM721</strain>
    </source>
</reference>
<dbReference type="RefSeq" id="WP_055243339.1">
    <property type="nucleotide sequence ID" value="NZ_CP071249.1"/>
</dbReference>
<name>A0A9Q9CKD1_9FIRM</name>
<sequence length="152" mass="17867">MTKEYYITYKRHEGSIDFSGNGVDIYYLFFVIHELGRLIYELEYEDILDPNVLVTLKQLNLHQTIAEIERMIRYMSKHPAPSIELIAHVETNYDEDPTATIQLIEMNGKHSKTELMSDLYLFQLFSHMNLLQGYSFSDSEVITESKKDYLLT</sequence>
<evidence type="ECO:0000313" key="1">
    <source>
        <dbReference type="EMBL" id="UUF05796.1"/>
    </source>
</evidence>
<accession>A0A9Q9CKD1</accession>
<dbReference type="EMBL" id="CP071249">
    <property type="protein sequence ID" value="UUF05796.1"/>
    <property type="molecule type" value="Genomic_DNA"/>
</dbReference>
<organism evidence="2 4">
    <name type="scientific">Turicibacter bilis</name>
    <dbReference type="NCBI Taxonomy" id="2735723"/>
    <lineage>
        <taxon>Bacteria</taxon>
        <taxon>Bacillati</taxon>
        <taxon>Bacillota</taxon>
        <taxon>Erysipelotrichia</taxon>
        <taxon>Erysipelotrichales</taxon>
        <taxon>Turicibacteraceae</taxon>
        <taxon>Turicibacter</taxon>
    </lineage>
</organism>
<evidence type="ECO:0000313" key="4">
    <source>
        <dbReference type="Proteomes" id="UP001058072"/>
    </source>
</evidence>
<dbReference type="EMBL" id="CP071250">
    <property type="protein sequence ID" value="UUF08761.1"/>
    <property type="molecule type" value="Genomic_DNA"/>
</dbReference>
<gene>
    <name evidence="1" type="ORF">J0J69_12280</name>
    <name evidence="2" type="ORF">J0J70_01680</name>
</gene>
<dbReference type="Proteomes" id="UP001058016">
    <property type="component" value="Chromosome"/>
</dbReference>